<feature type="region of interest" description="Disordered" evidence="2">
    <location>
        <begin position="285"/>
        <end position="312"/>
    </location>
</feature>
<evidence type="ECO:0000256" key="1">
    <source>
        <dbReference type="SAM" id="Coils"/>
    </source>
</evidence>
<feature type="coiled-coil region" evidence="1">
    <location>
        <begin position="152"/>
        <end position="186"/>
    </location>
</feature>
<feature type="compositionally biased region" description="Basic and acidic residues" evidence="2">
    <location>
        <begin position="423"/>
        <end position="441"/>
    </location>
</feature>
<evidence type="ECO:0000259" key="3">
    <source>
        <dbReference type="Pfam" id="PF10482"/>
    </source>
</evidence>
<dbReference type="PANTHER" id="PTHR15107">
    <property type="entry name" value="RETINOBLASTOMA BINDING PROTEIN 8"/>
    <property type="match status" value="1"/>
</dbReference>
<evidence type="ECO:0000313" key="5">
    <source>
        <dbReference type="Proteomes" id="UP001369086"/>
    </source>
</evidence>
<gene>
    <name evidence="4" type="ORF">HHUSO_G20077</name>
</gene>
<feature type="compositionally biased region" description="Acidic residues" evidence="2">
    <location>
        <begin position="540"/>
        <end position="549"/>
    </location>
</feature>
<feature type="compositionally biased region" description="Basic and acidic residues" evidence="2">
    <location>
        <begin position="550"/>
        <end position="569"/>
    </location>
</feature>
<accession>A0ABR0Z3G6</accession>
<feature type="compositionally biased region" description="Low complexity" evidence="2">
    <location>
        <begin position="513"/>
        <end position="532"/>
    </location>
</feature>
<feature type="domain" description="DNA endonuclease Ctp1 N-terminal" evidence="3">
    <location>
        <begin position="55"/>
        <end position="174"/>
    </location>
</feature>
<keyword evidence="5" id="KW-1185">Reference proteome</keyword>
<dbReference type="EMBL" id="JAHFZB010000018">
    <property type="protein sequence ID" value="KAK6479346.1"/>
    <property type="molecule type" value="Genomic_DNA"/>
</dbReference>
<organism evidence="4 5">
    <name type="scientific">Huso huso</name>
    <name type="common">Beluga</name>
    <name type="synonym">Acipenser huso</name>
    <dbReference type="NCBI Taxonomy" id="61971"/>
    <lineage>
        <taxon>Eukaryota</taxon>
        <taxon>Metazoa</taxon>
        <taxon>Chordata</taxon>
        <taxon>Craniata</taxon>
        <taxon>Vertebrata</taxon>
        <taxon>Euteleostomi</taxon>
        <taxon>Actinopterygii</taxon>
        <taxon>Chondrostei</taxon>
        <taxon>Acipenseriformes</taxon>
        <taxon>Acipenseridae</taxon>
        <taxon>Huso</taxon>
    </lineage>
</organism>
<protein>
    <submittedName>
        <fullName evidence="4">RBBP8 N-terminal-like protein isoform X1</fullName>
    </submittedName>
</protein>
<dbReference type="InterPro" id="IPR033316">
    <property type="entry name" value="RBBP8-like"/>
</dbReference>
<dbReference type="InterPro" id="IPR019518">
    <property type="entry name" value="CtIP_N"/>
</dbReference>
<dbReference type="Pfam" id="PF10482">
    <property type="entry name" value="CtIP_N"/>
    <property type="match status" value="1"/>
</dbReference>
<feature type="compositionally biased region" description="Basic and acidic residues" evidence="2">
    <location>
        <begin position="293"/>
        <end position="310"/>
    </location>
</feature>
<dbReference type="Proteomes" id="UP001369086">
    <property type="component" value="Unassembled WGS sequence"/>
</dbReference>
<evidence type="ECO:0000313" key="4">
    <source>
        <dbReference type="EMBL" id="KAK6479346.1"/>
    </source>
</evidence>
<feature type="region of interest" description="Disordered" evidence="2">
    <location>
        <begin position="411"/>
        <end position="640"/>
    </location>
</feature>
<feature type="compositionally biased region" description="Polar residues" evidence="2">
    <location>
        <begin position="484"/>
        <end position="503"/>
    </location>
</feature>
<feature type="compositionally biased region" description="Basic and acidic residues" evidence="2">
    <location>
        <begin position="585"/>
        <end position="602"/>
    </location>
</feature>
<proteinExistence type="predicted"/>
<feature type="coiled-coil region" evidence="1">
    <location>
        <begin position="63"/>
        <end position="118"/>
    </location>
</feature>
<keyword evidence="1" id="KW-0175">Coiled coil</keyword>
<dbReference type="PANTHER" id="PTHR15107:SF3">
    <property type="entry name" value="RBBP8 N-TERMINAL-LIKE PROTEIN"/>
    <property type="match status" value="1"/>
</dbReference>
<name>A0ABR0Z3G6_HUSHU</name>
<comment type="caution">
    <text evidence="4">The sequence shown here is derived from an EMBL/GenBank/DDBJ whole genome shotgun (WGS) entry which is preliminary data.</text>
</comment>
<sequence>MTGSLGAGVGSEPAPSFFFICLRQDDGILESGIQDFRCSSTVTDSLGFAMPMDSFEELHNKLRELHEKEIHSLQAKVTELTMEKCCDSQRIEDLFKKNQQLREHQKMLHENVKLLENRLRAGLCDRCTVTQDVAKKKQQDYETSQLHSLQHITILVNEMNVLKKENKKLLEEVKNLRSMLDEMNGRHPKAPIPGCSSQTDVAKQTLEERAVRLQFPNSLEKRCHQQLSEGGMSGYGKPTSWSGHEIQVTVDQKTDQETDSKNTQLVSNQLHRTIAMMASCMRTESARASPGAENRKAGVKGSEKPERHEVVSPPAVRIRIPTEEKPHILNAQLAYRAHSEQALRLKLDWGSRRQEKLGDHKPAVDCYESVYYMKGRSEEWTVPQHFHADVDPKKGTINNASPEHFWHENKFYQPAPSGLSKTHKGENNRTDGILTREDRSRSLNHNGSDQKTETAEAPLDLSNYRRSKDQGHPSMKAEAGAESPRSTLESGEQQGAESNNSSHLRAVKRSHSDTSSSVDPDQSPVSSHSVASHHFHQADDGDNEDSSDQNEEKDIGISKQSRKENEEMKQSLGKALYPVVVLKMLKTETEAPESSDSKRGAADESEEPNCSEGNGKERKKRKRGEGQGNLWTEETHSLRQ</sequence>
<reference evidence="4 5" key="1">
    <citation type="submission" date="2021-05" db="EMBL/GenBank/DDBJ databases">
        <authorList>
            <person name="Zahm M."/>
            <person name="Klopp C."/>
            <person name="Cabau C."/>
            <person name="Kuhl H."/>
            <person name="Suciu R."/>
            <person name="Ciorpac M."/>
            <person name="Holostenco D."/>
            <person name="Gessner J."/>
            <person name="Wuertz S."/>
            <person name="Hohne C."/>
            <person name="Stock M."/>
            <person name="Gislard M."/>
            <person name="Lluch J."/>
            <person name="Milhes M."/>
            <person name="Lampietro C."/>
            <person name="Lopez Roques C."/>
            <person name="Donnadieu C."/>
            <person name="Du K."/>
            <person name="Schartl M."/>
            <person name="Guiguen Y."/>
        </authorList>
    </citation>
    <scope>NUCLEOTIDE SEQUENCE [LARGE SCALE GENOMIC DNA]</scope>
    <source>
        <strain evidence="4">Hh-F2</strain>
        <tissue evidence="4">Blood</tissue>
    </source>
</reference>
<evidence type="ECO:0000256" key="2">
    <source>
        <dbReference type="SAM" id="MobiDB-lite"/>
    </source>
</evidence>